<protein>
    <submittedName>
        <fullName evidence="1">Uncharacterized protein</fullName>
    </submittedName>
</protein>
<reference evidence="1" key="1">
    <citation type="submission" date="2019-12" db="EMBL/GenBank/DDBJ databases">
        <title>Genome sequencing and annotation of Brassica cretica.</title>
        <authorList>
            <person name="Studholme D.J."/>
            <person name="Sarris P."/>
        </authorList>
    </citation>
    <scope>NUCLEOTIDE SEQUENCE</scope>
    <source>
        <strain evidence="1">PFS-109/04</strain>
        <tissue evidence="1">Leaf</tissue>
    </source>
</reference>
<evidence type="ECO:0000313" key="2">
    <source>
        <dbReference type="Proteomes" id="UP000712600"/>
    </source>
</evidence>
<evidence type="ECO:0000313" key="1">
    <source>
        <dbReference type="EMBL" id="KAF3570843.1"/>
    </source>
</evidence>
<dbReference type="EMBL" id="QGKX02000095">
    <property type="protein sequence ID" value="KAF3570843.1"/>
    <property type="molecule type" value="Genomic_DNA"/>
</dbReference>
<organism evidence="1 2">
    <name type="scientific">Brassica cretica</name>
    <name type="common">Mustard</name>
    <dbReference type="NCBI Taxonomy" id="69181"/>
    <lineage>
        <taxon>Eukaryota</taxon>
        <taxon>Viridiplantae</taxon>
        <taxon>Streptophyta</taxon>
        <taxon>Embryophyta</taxon>
        <taxon>Tracheophyta</taxon>
        <taxon>Spermatophyta</taxon>
        <taxon>Magnoliopsida</taxon>
        <taxon>eudicotyledons</taxon>
        <taxon>Gunneridae</taxon>
        <taxon>Pentapetalae</taxon>
        <taxon>rosids</taxon>
        <taxon>malvids</taxon>
        <taxon>Brassicales</taxon>
        <taxon>Brassicaceae</taxon>
        <taxon>Brassiceae</taxon>
        <taxon>Brassica</taxon>
    </lineage>
</organism>
<gene>
    <name evidence="1" type="ORF">F2Q69_00060402</name>
</gene>
<comment type="caution">
    <text evidence="1">The sequence shown here is derived from an EMBL/GenBank/DDBJ whole genome shotgun (WGS) entry which is preliminary data.</text>
</comment>
<proteinExistence type="predicted"/>
<name>A0A8S9RDA8_BRACR</name>
<sequence>MNLELHTDRRELAVVGCELNGTGRVFFLSGSRAASYRVSELLPIGFASG</sequence>
<dbReference type="AlphaFoldDB" id="A0A8S9RDA8"/>
<dbReference type="Proteomes" id="UP000712600">
    <property type="component" value="Unassembled WGS sequence"/>
</dbReference>
<accession>A0A8S9RDA8</accession>